<dbReference type="GO" id="GO:0005886">
    <property type="term" value="C:plasma membrane"/>
    <property type="evidence" value="ECO:0007669"/>
    <property type="project" value="TreeGrafter"/>
</dbReference>
<dbReference type="OrthoDB" id="3252866at2"/>
<feature type="transmembrane region" description="Helical" evidence="5">
    <location>
        <begin position="312"/>
        <end position="334"/>
    </location>
</feature>
<dbReference type="PANTHER" id="PTHR23508">
    <property type="entry name" value="CARBOXYLIC ACID TRANSPORTER PROTEIN HOMOLOG"/>
    <property type="match status" value="1"/>
</dbReference>
<keyword evidence="3 5" id="KW-1133">Transmembrane helix</keyword>
<evidence type="ECO:0000313" key="10">
    <source>
        <dbReference type="Proteomes" id="UP000194977"/>
    </source>
</evidence>
<dbReference type="InterPro" id="IPR036259">
    <property type="entry name" value="MFS_trans_sf"/>
</dbReference>
<evidence type="ECO:0000259" key="6">
    <source>
        <dbReference type="PROSITE" id="PS50850"/>
    </source>
</evidence>
<dbReference type="PROSITE" id="PS00216">
    <property type="entry name" value="SUGAR_TRANSPORT_1"/>
    <property type="match status" value="1"/>
</dbReference>
<gene>
    <name evidence="8" type="ORF">B6C91_11395</name>
    <name evidence="7" type="ORF">B6D08_05500</name>
</gene>
<feature type="transmembrane region" description="Helical" evidence="5">
    <location>
        <begin position="346"/>
        <end position="369"/>
    </location>
</feature>
<dbReference type="Proteomes" id="UP000194800">
    <property type="component" value="Unassembled WGS sequence"/>
</dbReference>
<dbReference type="PROSITE" id="PS00217">
    <property type="entry name" value="SUGAR_TRANSPORT_2"/>
    <property type="match status" value="1"/>
</dbReference>
<evidence type="ECO:0000256" key="4">
    <source>
        <dbReference type="ARBA" id="ARBA00023136"/>
    </source>
</evidence>
<evidence type="ECO:0000256" key="3">
    <source>
        <dbReference type="ARBA" id="ARBA00022989"/>
    </source>
</evidence>
<feature type="transmembrane region" description="Helical" evidence="5">
    <location>
        <begin position="167"/>
        <end position="185"/>
    </location>
</feature>
<dbReference type="PROSITE" id="PS50850">
    <property type="entry name" value="MFS"/>
    <property type="match status" value="1"/>
</dbReference>
<feature type="transmembrane region" description="Helical" evidence="5">
    <location>
        <begin position="14"/>
        <end position="39"/>
    </location>
</feature>
<name>A0A242NJF2_9GAMM</name>
<keyword evidence="4 5" id="KW-0472">Membrane</keyword>
<feature type="transmembrane region" description="Helical" evidence="5">
    <location>
        <begin position="138"/>
        <end position="161"/>
    </location>
</feature>
<protein>
    <submittedName>
        <fullName evidence="7">MFS transporter</fullName>
    </submittedName>
</protein>
<dbReference type="SUPFAM" id="SSF103473">
    <property type="entry name" value="MFS general substrate transporter"/>
    <property type="match status" value="1"/>
</dbReference>
<sequence length="406" mass="44366">MENSKVSLLSINKLLLVAGTGWLFDAMDVGLLSFILAALKQDWGLSPAQLGWIGSVNSIGMAVGAFVFGIYADQKGRKSAFLFTLLMFSIASGLSAFAWGLGSLLVLRFFIGMGLGGELPVASTLVSESVAPEVRGRVVVLLESFWAVGWVLAALIAYFLIPLPAVGWRGAMIICAAPAFYALYLRFSLPDSPTYIQLNSDAKKDSILNKVQSLLSTKFRRQTLMLWIVWFCVVFSYYGMFLWLPSVMMMKGFGMVKSFEYILLMTLAQLPGYFTVAWLIERVGRKWVLVTYLLGTLISAYLFGVSDSANQLLFFGALLSFFNLGAWGAMYAYTPEQYTTNIRATGSGMAASIGRIGGILGPLMVGLLMANNVSISTIFGLFSLSILVAIISIVFLGYETKQTELK</sequence>
<evidence type="ECO:0000256" key="5">
    <source>
        <dbReference type="SAM" id="Phobius"/>
    </source>
</evidence>
<evidence type="ECO:0000313" key="7">
    <source>
        <dbReference type="EMBL" id="OTQ00162.1"/>
    </source>
</evidence>
<dbReference type="RefSeq" id="WP_086272308.1">
    <property type="nucleotide sequence ID" value="NZ_MZNE01000057.1"/>
</dbReference>
<feature type="transmembrane region" description="Helical" evidence="5">
    <location>
        <begin position="375"/>
        <end position="398"/>
    </location>
</feature>
<feature type="transmembrane region" description="Helical" evidence="5">
    <location>
        <begin position="51"/>
        <end position="72"/>
    </location>
</feature>
<accession>A0A242NJF2</accession>
<evidence type="ECO:0000256" key="2">
    <source>
        <dbReference type="ARBA" id="ARBA00022692"/>
    </source>
</evidence>
<feature type="transmembrane region" description="Helical" evidence="5">
    <location>
        <begin position="261"/>
        <end position="280"/>
    </location>
</feature>
<dbReference type="InterPro" id="IPR020846">
    <property type="entry name" value="MFS_dom"/>
</dbReference>
<comment type="caution">
    <text evidence="7">The sequence shown here is derived from an EMBL/GenBank/DDBJ whole genome shotgun (WGS) entry which is preliminary data.</text>
</comment>
<dbReference type="InterPro" id="IPR005829">
    <property type="entry name" value="Sugar_transporter_CS"/>
</dbReference>
<dbReference type="PANTHER" id="PTHR23508:SF10">
    <property type="entry name" value="CARBOXYLIC ACID TRANSPORTER PROTEIN HOMOLOG"/>
    <property type="match status" value="1"/>
</dbReference>
<proteinExistence type="predicted"/>
<keyword evidence="9" id="KW-1185">Reference proteome</keyword>
<dbReference type="GO" id="GO:0046943">
    <property type="term" value="F:carboxylic acid transmembrane transporter activity"/>
    <property type="evidence" value="ECO:0007669"/>
    <property type="project" value="TreeGrafter"/>
</dbReference>
<feature type="transmembrane region" description="Helical" evidence="5">
    <location>
        <begin position="224"/>
        <end position="241"/>
    </location>
</feature>
<dbReference type="AlphaFoldDB" id="A0A242NJF2"/>
<dbReference type="EMBL" id="NART01000070">
    <property type="protein sequence ID" value="OTQ08730.1"/>
    <property type="molecule type" value="Genomic_DNA"/>
</dbReference>
<evidence type="ECO:0000256" key="1">
    <source>
        <dbReference type="ARBA" id="ARBA00004141"/>
    </source>
</evidence>
<organism evidence="7 10">
    <name type="scientific">Gilliamella apicola</name>
    <dbReference type="NCBI Taxonomy" id="1196095"/>
    <lineage>
        <taxon>Bacteria</taxon>
        <taxon>Pseudomonadati</taxon>
        <taxon>Pseudomonadota</taxon>
        <taxon>Gammaproteobacteria</taxon>
        <taxon>Orbales</taxon>
        <taxon>Orbaceae</taxon>
        <taxon>Gilliamella</taxon>
    </lineage>
</organism>
<evidence type="ECO:0000313" key="8">
    <source>
        <dbReference type="EMBL" id="OTQ08730.1"/>
    </source>
</evidence>
<reference evidence="9 10" key="1">
    <citation type="submission" date="2017-03" db="EMBL/GenBank/DDBJ databases">
        <title>Comparative genomics of honeybee gut symbionts reveal geographically distinct and subgroup specific antibiotic resistance.</title>
        <authorList>
            <person name="Ludvigsen J."/>
            <person name="Porcellato D."/>
            <person name="Labee-Lund T.M."/>
            <person name="Amdam G.V."/>
            <person name="Rudi K."/>
        </authorList>
    </citation>
    <scope>NUCLEOTIDE SEQUENCE [LARGE SCALE GENOMIC DNA]</scope>
    <source>
        <strain evidence="7 10">A-7-12</strain>
        <strain evidence="8 9">A-9-12</strain>
    </source>
</reference>
<evidence type="ECO:0000313" key="9">
    <source>
        <dbReference type="Proteomes" id="UP000194800"/>
    </source>
</evidence>
<dbReference type="Gene3D" id="1.20.1250.20">
    <property type="entry name" value="MFS general substrate transporter like domains"/>
    <property type="match status" value="1"/>
</dbReference>
<dbReference type="InterPro" id="IPR011701">
    <property type="entry name" value="MFS"/>
</dbReference>
<feature type="transmembrane region" description="Helical" evidence="5">
    <location>
        <begin position="105"/>
        <end position="126"/>
    </location>
</feature>
<comment type="subcellular location">
    <subcellularLocation>
        <location evidence="1">Membrane</location>
        <topology evidence="1">Multi-pass membrane protein</topology>
    </subcellularLocation>
</comment>
<dbReference type="Pfam" id="PF07690">
    <property type="entry name" value="MFS_1"/>
    <property type="match status" value="1"/>
</dbReference>
<dbReference type="EMBL" id="NARP01000011">
    <property type="protein sequence ID" value="OTQ00162.1"/>
    <property type="molecule type" value="Genomic_DNA"/>
</dbReference>
<dbReference type="Proteomes" id="UP000194977">
    <property type="component" value="Unassembled WGS sequence"/>
</dbReference>
<feature type="transmembrane region" description="Helical" evidence="5">
    <location>
        <begin position="79"/>
        <end position="99"/>
    </location>
</feature>
<feature type="transmembrane region" description="Helical" evidence="5">
    <location>
        <begin position="287"/>
        <end position="306"/>
    </location>
</feature>
<keyword evidence="2 5" id="KW-0812">Transmembrane</keyword>
<feature type="domain" description="Major facilitator superfamily (MFS) profile" evidence="6">
    <location>
        <begin position="14"/>
        <end position="401"/>
    </location>
</feature>
<dbReference type="CDD" id="cd17316">
    <property type="entry name" value="MFS_SV2_like"/>
    <property type="match status" value="1"/>
</dbReference>